<dbReference type="OrthoDB" id="6044770at2759"/>
<keyword evidence="6" id="KW-0865">Zymogen</keyword>
<evidence type="ECO:0000256" key="8">
    <source>
        <dbReference type="SAM" id="MobiDB-lite"/>
    </source>
</evidence>
<dbReference type="SMART" id="SM00115">
    <property type="entry name" value="CASc"/>
    <property type="match status" value="1"/>
</dbReference>
<dbReference type="GO" id="GO:0004197">
    <property type="term" value="F:cysteine-type endopeptidase activity"/>
    <property type="evidence" value="ECO:0007669"/>
    <property type="project" value="InterPro"/>
</dbReference>
<evidence type="ECO:0000259" key="10">
    <source>
        <dbReference type="PROSITE" id="PS50208"/>
    </source>
</evidence>
<organism evidence="11">
    <name type="scientific">Darwinula stevensoni</name>
    <dbReference type="NCBI Taxonomy" id="69355"/>
    <lineage>
        <taxon>Eukaryota</taxon>
        <taxon>Metazoa</taxon>
        <taxon>Ecdysozoa</taxon>
        <taxon>Arthropoda</taxon>
        <taxon>Crustacea</taxon>
        <taxon>Oligostraca</taxon>
        <taxon>Ostracoda</taxon>
        <taxon>Podocopa</taxon>
        <taxon>Podocopida</taxon>
        <taxon>Darwinulocopina</taxon>
        <taxon>Darwinuloidea</taxon>
        <taxon>Darwinulidae</taxon>
        <taxon>Darwinula</taxon>
    </lineage>
</organism>
<sequence>MEVDKVLAKYTEELECVDIDEILDGLWNEGILKGFERTERKKERKFLFDYKDVLMDGASPLLRKGRKNSTEAFSLPLERLFYLRPLLENGKELDVGIGKSREISIRIKRLTEEEIPKEQVNPFNHTTKTPTIESGRNAQDAPASSRDVTDDAAVIGSDAPPDSHPSQPQHLDIAFQRAERHWGPPDMKRTIKSFAQSPLHAHGDCCGVVVMSHGDQSDKSYVVYSVDHAPLQVEWIIGNFSNEDAPELQNKPKLFFFQACRGQEQFLKSESGMETDSFQVDCHSASFQSDIFVANSSIPDFVSYRNVDRGSWFIESICDVFAKNAHNLDLQSMMTLVHERLSKYEGERGEKQSAEYWVRGNFKKLYFNPGIVAANP</sequence>
<dbReference type="PROSITE" id="PS50207">
    <property type="entry name" value="CASPASE_P10"/>
    <property type="match status" value="1"/>
</dbReference>
<keyword evidence="3" id="KW-0053">Apoptosis</keyword>
<dbReference type="SUPFAM" id="SSF52129">
    <property type="entry name" value="Caspase-like"/>
    <property type="match status" value="1"/>
</dbReference>
<name>A0A7R9FNZ0_9CRUS</name>
<proteinExistence type="inferred from homology"/>
<evidence type="ECO:0000256" key="5">
    <source>
        <dbReference type="ARBA" id="ARBA00022807"/>
    </source>
</evidence>
<dbReference type="Pfam" id="PF00656">
    <property type="entry name" value="Peptidase_C14"/>
    <property type="match status" value="1"/>
</dbReference>
<dbReference type="GO" id="GO:0006915">
    <property type="term" value="P:apoptotic process"/>
    <property type="evidence" value="ECO:0007669"/>
    <property type="project" value="UniProtKB-KW"/>
</dbReference>
<dbReference type="InterPro" id="IPR002138">
    <property type="entry name" value="Pept_C14_p10"/>
</dbReference>
<dbReference type="Gene3D" id="3.40.50.1460">
    <property type="match status" value="1"/>
</dbReference>
<dbReference type="InterPro" id="IPR015917">
    <property type="entry name" value="Pept_C14A"/>
</dbReference>
<evidence type="ECO:0000313" key="12">
    <source>
        <dbReference type="Proteomes" id="UP000677054"/>
    </source>
</evidence>
<comment type="similarity">
    <text evidence="1 7">Belongs to the peptidase C14A family.</text>
</comment>
<accession>A0A7R9FNZ0</accession>
<keyword evidence="5" id="KW-0788">Thiol protease</keyword>
<dbReference type="InterPro" id="IPR033139">
    <property type="entry name" value="Caspase_cys_AS"/>
</dbReference>
<dbReference type="PANTHER" id="PTHR47901:SF8">
    <property type="entry name" value="CASPASE-3"/>
    <property type="match status" value="1"/>
</dbReference>
<dbReference type="PANTHER" id="PTHR47901">
    <property type="entry name" value="CASPASE RECRUITMENT DOMAIN-CONTAINING PROTEIN 18"/>
    <property type="match status" value="1"/>
</dbReference>
<dbReference type="EMBL" id="LR901983">
    <property type="protein sequence ID" value="CAD7249742.1"/>
    <property type="molecule type" value="Genomic_DNA"/>
</dbReference>
<dbReference type="Proteomes" id="UP000677054">
    <property type="component" value="Unassembled WGS sequence"/>
</dbReference>
<evidence type="ECO:0000256" key="6">
    <source>
        <dbReference type="ARBA" id="ARBA00023145"/>
    </source>
</evidence>
<dbReference type="EMBL" id="CAJPEV010002466">
    <property type="protein sequence ID" value="CAG0896995.1"/>
    <property type="molecule type" value="Genomic_DNA"/>
</dbReference>
<evidence type="ECO:0000256" key="1">
    <source>
        <dbReference type="ARBA" id="ARBA00010134"/>
    </source>
</evidence>
<evidence type="ECO:0000256" key="2">
    <source>
        <dbReference type="ARBA" id="ARBA00022670"/>
    </source>
</evidence>
<feature type="region of interest" description="Disordered" evidence="8">
    <location>
        <begin position="116"/>
        <end position="169"/>
    </location>
</feature>
<evidence type="ECO:0000259" key="9">
    <source>
        <dbReference type="PROSITE" id="PS50207"/>
    </source>
</evidence>
<keyword evidence="4" id="KW-0378">Hydrolase</keyword>
<gene>
    <name evidence="11" type="ORF">DSTB1V02_LOCUS9529</name>
</gene>
<dbReference type="InterPro" id="IPR011600">
    <property type="entry name" value="Pept_C14_caspase"/>
</dbReference>
<dbReference type="InterPro" id="IPR001309">
    <property type="entry name" value="Pept_C14_p20"/>
</dbReference>
<dbReference type="InterPro" id="IPR029030">
    <property type="entry name" value="Caspase-like_dom_sf"/>
</dbReference>
<dbReference type="PROSITE" id="PS01122">
    <property type="entry name" value="CASPASE_CYS"/>
    <property type="match status" value="1"/>
</dbReference>
<keyword evidence="12" id="KW-1185">Reference proteome</keyword>
<evidence type="ECO:0000256" key="3">
    <source>
        <dbReference type="ARBA" id="ARBA00022703"/>
    </source>
</evidence>
<dbReference type="PRINTS" id="PR00376">
    <property type="entry name" value="IL1BCENZYME"/>
</dbReference>
<dbReference type="PROSITE" id="PS50208">
    <property type="entry name" value="CASPASE_P20"/>
    <property type="match status" value="1"/>
</dbReference>
<evidence type="ECO:0000313" key="11">
    <source>
        <dbReference type="EMBL" id="CAD7249742.1"/>
    </source>
</evidence>
<dbReference type="InterPro" id="IPR016129">
    <property type="entry name" value="Caspase_his_AS"/>
</dbReference>
<feature type="domain" description="Caspase family p10" evidence="9">
    <location>
        <begin position="281"/>
        <end position="369"/>
    </location>
</feature>
<dbReference type="PROSITE" id="PS01121">
    <property type="entry name" value="CASPASE_HIS"/>
    <property type="match status" value="1"/>
</dbReference>
<evidence type="ECO:0000256" key="7">
    <source>
        <dbReference type="RuleBase" id="RU003971"/>
    </source>
</evidence>
<feature type="domain" description="Caspase family p20" evidence="10">
    <location>
        <begin position="186"/>
        <end position="264"/>
    </location>
</feature>
<feature type="compositionally biased region" description="Polar residues" evidence="8">
    <location>
        <begin position="121"/>
        <end position="137"/>
    </location>
</feature>
<protein>
    <submittedName>
        <fullName evidence="11">Uncharacterized protein</fullName>
    </submittedName>
</protein>
<dbReference type="GO" id="GO:0006508">
    <property type="term" value="P:proteolysis"/>
    <property type="evidence" value="ECO:0007669"/>
    <property type="project" value="UniProtKB-KW"/>
</dbReference>
<keyword evidence="2" id="KW-0645">Protease</keyword>
<dbReference type="AlphaFoldDB" id="A0A7R9FNZ0"/>
<reference evidence="11" key="1">
    <citation type="submission" date="2020-11" db="EMBL/GenBank/DDBJ databases">
        <authorList>
            <person name="Tran Van P."/>
        </authorList>
    </citation>
    <scope>NUCLEOTIDE SEQUENCE</scope>
</reference>
<dbReference type="InterPro" id="IPR002398">
    <property type="entry name" value="Pept_C14"/>
</dbReference>
<evidence type="ECO:0000256" key="4">
    <source>
        <dbReference type="ARBA" id="ARBA00022801"/>
    </source>
</evidence>